<feature type="transmembrane region" description="Helical" evidence="24">
    <location>
        <begin position="871"/>
        <end position="893"/>
    </location>
</feature>
<feature type="transmembrane region" description="Helical" evidence="24">
    <location>
        <begin position="844"/>
        <end position="865"/>
    </location>
</feature>
<evidence type="ECO:0000256" key="14">
    <source>
        <dbReference type="ARBA" id="ARBA00023157"/>
    </source>
</evidence>
<keyword evidence="6" id="KW-1003">Cell membrane</keyword>
<evidence type="ECO:0000256" key="23">
    <source>
        <dbReference type="SAM" id="MobiDB-lite"/>
    </source>
</evidence>
<feature type="transmembrane region" description="Helical" evidence="24">
    <location>
        <begin position="288"/>
        <end position="309"/>
    </location>
</feature>
<keyword evidence="9" id="KW-0967">Endosome</keyword>
<sequence length="1135" mass="120592">MPANTRLASFSSSLSHLALRPETGRSPQLSPPQPPLNPEKRCSARPEPPPRDAGRVRAAQPASGGRVGAGLHPASRRVRGRGEGRRLCPLGAMAEEAAGGVPGEPPSAAAATPLSSCPRPPCRRLRAVEPVLLLATLALALQDPLATQLLWDRLGARNASDPGPGPAGEPRGGCPNHTGSGQQELETLVAHWNLYLNLAGFFVGLFSVTLFGPWSDSVGRRPVLILPALGMALQAAVYLVVIYAELPVGYLVVGRVLSGLLGNYNLVLASCFAYVADVSDWTARTFRVAVLEACLGLAGMVASVLGGQWRKAQGYVAPFWLVFAASLAAALYAAFVLQESVLQRQPRRLLTLNHYMTVYRLYASPARGRAWRQLLLYSLAFFVVVTVQVGVWEILVLYELGPPLCWSPELIGYGSAAHYLAHLSSLGGLRLLQRCLPDAWVAQLGLLSYALGLVTVALAGTTALMFTGYGVLFLSMMVTPVIRSKLSKSVGENEQGALFAAVACVAGLCSLVATGVFSSLFPACLSFMKGFPFLFGAVLLLVPAAIIGGIEVQDGTARFWCFGEASGPRQEAEPSPQDEKALLRPARTSPAGCRPSPRRPASHGRSLCGARPALRSSLRGGREGGRWAPSRLPPRPRAGRREGRRLCPLGAMAEQAADGVPGEPPSAAAATPAGSPLSACRRLRAVEPVLLLATLALALQAPLATQLLWDRLGARNASDPGPAGEPRGGCPNHTGSGQQELETLVAHWNLYLNLAGFFVGLFSVTLFGPWSDSVGRRPVLILPALGMALQAAVYLVVMYAELPVGYLVVGRVLSGLSGDYNLVLAGCFAYVADVSDRTARTFRVAVLEACLGLAGMVASVLGGQWRKAQGYVAPFWLVFAASLAASLYAAFVLQESVLQRQPRRLLTLRHYATVYQLYTSPARGRAWHRLLLYSLAFFVVVTVHFGAREILVLYELGPPLCWSPELIGYGSAAHYLAYLSSLGGLRLLQRCLPDAWVAQLGLLSNALGLVTVALAGTTALMFTGYGVLFLSMMVTPVIRSKLSKSVGENEQGALFAAVACVEGLCSLVATGVFSSLFPACLSFMKGFPFLFGAVLLLVPAAIIGGIEVQDGTARYRRFGEAPGPRQEAEPSPQDE</sequence>
<keyword evidence="14" id="KW-1015">Disulfide bond</keyword>
<dbReference type="PANTHER" id="PTHR23507:SF2">
    <property type="entry name" value="PROTON-COUPLED FOLATE TRANSPORTER"/>
    <property type="match status" value="1"/>
</dbReference>
<dbReference type="InterPro" id="IPR036259">
    <property type="entry name" value="MFS_trans_sf"/>
</dbReference>
<evidence type="ECO:0000256" key="15">
    <source>
        <dbReference type="ARBA" id="ARBA00023180"/>
    </source>
</evidence>
<comment type="caution">
    <text evidence="25">The sequence shown here is derived from an EMBL/GenBank/DDBJ whole genome shotgun (WGS) entry which is preliminary data.</text>
</comment>
<evidence type="ECO:0000256" key="2">
    <source>
        <dbReference type="ARBA" id="ARBA00004424"/>
    </source>
</evidence>
<dbReference type="Proteomes" id="UP001474421">
    <property type="component" value="Unassembled WGS sequence"/>
</dbReference>
<feature type="region of interest" description="Disordered" evidence="23">
    <location>
        <begin position="717"/>
        <end position="736"/>
    </location>
</feature>
<gene>
    <name evidence="25" type="ORF">NXF25_003853</name>
</gene>
<keyword evidence="7" id="KW-0963">Cytoplasm</keyword>
<name>A0AAW1CG51_CROAD</name>
<feature type="transmembrane region" description="Helical" evidence="24">
    <location>
        <begin position="689"/>
        <end position="709"/>
    </location>
</feature>
<evidence type="ECO:0000256" key="18">
    <source>
        <dbReference type="ARBA" id="ARBA00038227"/>
    </source>
</evidence>
<dbReference type="SUPFAM" id="SSF103473">
    <property type="entry name" value="MFS general substrate transporter"/>
    <property type="match status" value="2"/>
</dbReference>
<dbReference type="EMBL" id="JAOTOJ010000001">
    <property type="protein sequence ID" value="KAK9412678.1"/>
    <property type="molecule type" value="Genomic_DNA"/>
</dbReference>
<dbReference type="GO" id="GO:0016324">
    <property type="term" value="C:apical plasma membrane"/>
    <property type="evidence" value="ECO:0007669"/>
    <property type="project" value="UniProtKB-SubCell"/>
</dbReference>
<evidence type="ECO:0000313" key="26">
    <source>
        <dbReference type="Proteomes" id="UP001474421"/>
    </source>
</evidence>
<evidence type="ECO:0000256" key="6">
    <source>
        <dbReference type="ARBA" id="ARBA00022475"/>
    </source>
</evidence>
<evidence type="ECO:0000256" key="16">
    <source>
        <dbReference type="ARBA" id="ARBA00036193"/>
    </source>
</evidence>
<keyword evidence="11" id="KW-0290">Folate-binding</keyword>
<feature type="transmembrane region" description="Helical" evidence="24">
    <location>
        <begin position="496"/>
        <end position="518"/>
    </location>
</feature>
<feature type="compositionally biased region" description="Basic and acidic residues" evidence="23">
    <location>
        <begin position="38"/>
        <end position="55"/>
    </location>
</feature>
<evidence type="ECO:0000256" key="8">
    <source>
        <dbReference type="ARBA" id="ARBA00022692"/>
    </source>
</evidence>
<evidence type="ECO:0000256" key="11">
    <source>
        <dbReference type="ARBA" id="ARBA00022954"/>
    </source>
</evidence>
<feature type="transmembrane region" description="Helical" evidence="24">
    <location>
        <begin position="750"/>
        <end position="767"/>
    </location>
</feature>
<feature type="transmembrane region" description="Helical" evidence="24">
    <location>
        <begin position="930"/>
        <end position="947"/>
    </location>
</feature>
<evidence type="ECO:0000256" key="1">
    <source>
        <dbReference type="ARBA" id="ARBA00004337"/>
    </source>
</evidence>
<keyword evidence="5" id="KW-0813">Transport</keyword>
<evidence type="ECO:0000256" key="17">
    <source>
        <dbReference type="ARBA" id="ARBA00036250"/>
    </source>
</evidence>
<evidence type="ECO:0000256" key="20">
    <source>
        <dbReference type="ARBA" id="ARBA00042514"/>
    </source>
</evidence>
<evidence type="ECO:0000256" key="5">
    <source>
        <dbReference type="ARBA" id="ARBA00022448"/>
    </source>
</evidence>
<feature type="transmembrane region" description="Helical" evidence="24">
    <location>
        <begin position="1089"/>
        <end position="1108"/>
    </location>
</feature>
<protein>
    <recommendedName>
        <fullName evidence="19">Proton-coupled folate transporter</fullName>
    </recommendedName>
    <alternativeName>
        <fullName evidence="20">Solute carrier family 46 member 1</fullName>
    </alternativeName>
</protein>
<accession>A0AAW1CG51</accession>
<dbReference type="InterPro" id="IPR011701">
    <property type="entry name" value="MFS"/>
</dbReference>
<comment type="subcellular location">
    <subcellularLocation>
        <location evidence="2">Apical cell membrane</location>
        <topology evidence="2">Multi-pass membrane protein</topology>
    </subcellularLocation>
    <subcellularLocation>
        <location evidence="4">Basolateral cell membrane</location>
        <topology evidence="4">Multi-pass membrane protein</topology>
    </subcellularLocation>
    <subcellularLocation>
        <location evidence="3">Cytoplasm</location>
    </subcellularLocation>
    <subcellularLocation>
        <location evidence="1">Endosome membrane</location>
        <topology evidence="1">Multi-pass membrane protein</topology>
    </subcellularLocation>
</comment>
<feature type="transmembrane region" description="Helical" evidence="24">
    <location>
        <begin position="779"/>
        <end position="800"/>
    </location>
</feature>
<dbReference type="GO" id="GO:0016323">
    <property type="term" value="C:basolateral plasma membrane"/>
    <property type="evidence" value="ECO:0007669"/>
    <property type="project" value="UniProtKB-SubCell"/>
</dbReference>
<keyword evidence="12 24" id="KW-1133">Transmembrane helix</keyword>
<evidence type="ECO:0000256" key="9">
    <source>
        <dbReference type="ARBA" id="ARBA00022753"/>
    </source>
</evidence>
<dbReference type="PANTHER" id="PTHR23507">
    <property type="entry name" value="ZGC:174356"/>
    <property type="match status" value="1"/>
</dbReference>
<feature type="transmembrane region" description="Helical" evidence="24">
    <location>
        <begin position="374"/>
        <end position="398"/>
    </location>
</feature>
<feature type="transmembrane region" description="Helical" evidence="24">
    <location>
        <begin position="256"/>
        <end position="276"/>
    </location>
</feature>
<feature type="transmembrane region" description="Helical" evidence="24">
    <location>
        <begin position="194"/>
        <end position="211"/>
    </location>
</feature>
<feature type="compositionally biased region" description="Low complexity" evidence="23">
    <location>
        <begin position="7"/>
        <end position="18"/>
    </location>
</feature>
<dbReference type="GO" id="GO:0015293">
    <property type="term" value="F:symporter activity"/>
    <property type="evidence" value="ECO:0007669"/>
    <property type="project" value="UniProtKB-KW"/>
</dbReference>
<comment type="similarity">
    <text evidence="18">Belongs to the major facilitator superfamily. SLC46A family.</text>
</comment>
<evidence type="ECO:0000256" key="12">
    <source>
        <dbReference type="ARBA" id="ARBA00022989"/>
    </source>
</evidence>
<dbReference type="AlphaFoldDB" id="A0AAW1CG51"/>
<evidence type="ECO:0000256" key="10">
    <source>
        <dbReference type="ARBA" id="ARBA00022847"/>
    </source>
</evidence>
<keyword evidence="13 24" id="KW-0472">Membrane</keyword>
<feature type="region of interest" description="Disordered" evidence="23">
    <location>
        <begin position="1"/>
        <end position="84"/>
    </location>
</feature>
<feature type="transmembrane region" description="Helical" evidence="24">
    <location>
        <begin position="812"/>
        <end position="832"/>
    </location>
</feature>
<comment type="catalytic activity">
    <reaction evidence="22">
        <text>methotrexate(in) + H(+)(in) = methotrexate(out) + H(+)(out)</text>
        <dbReference type="Rhea" id="RHEA:70163"/>
        <dbReference type="ChEBI" id="CHEBI:15378"/>
        <dbReference type="ChEBI" id="CHEBI:50681"/>
    </reaction>
</comment>
<evidence type="ECO:0000256" key="13">
    <source>
        <dbReference type="ARBA" id="ARBA00023136"/>
    </source>
</evidence>
<evidence type="ECO:0000256" key="4">
    <source>
        <dbReference type="ARBA" id="ARBA00004554"/>
    </source>
</evidence>
<reference evidence="25 26" key="1">
    <citation type="journal article" date="2024" name="Proc. Natl. Acad. Sci. U.S.A.">
        <title>The genetic regulatory architecture and epigenomic basis for age-related changes in rattlesnake venom.</title>
        <authorList>
            <person name="Hogan M.P."/>
            <person name="Holding M.L."/>
            <person name="Nystrom G.S."/>
            <person name="Colston T.J."/>
            <person name="Bartlett D.A."/>
            <person name="Mason A.J."/>
            <person name="Ellsworth S.A."/>
            <person name="Rautsaw R.M."/>
            <person name="Lawrence K.C."/>
            <person name="Strickland J.L."/>
            <person name="He B."/>
            <person name="Fraser P."/>
            <person name="Margres M.J."/>
            <person name="Gilbert D.M."/>
            <person name="Gibbs H.L."/>
            <person name="Parkinson C.L."/>
            <person name="Rokyta D.R."/>
        </authorList>
    </citation>
    <scope>NUCLEOTIDE SEQUENCE [LARGE SCALE GENOMIC DNA]</scope>
    <source>
        <strain evidence="25">DRR0105</strain>
    </source>
</reference>
<comment type="catalytic activity">
    <reaction evidence="17">
        <text>folate(in) + H(+)(in) = folate(out) + H(+)(out)</text>
        <dbReference type="Rhea" id="RHEA:70159"/>
        <dbReference type="ChEBI" id="CHEBI:15378"/>
        <dbReference type="ChEBI" id="CHEBI:62501"/>
    </reaction>
</comment>
<feature type="region of interest" description="Disordered" evidence="23">
    <location>
        <begin position="156"/>
        <end position="180"/>
    </location>
</feature>
<feature type="transmembrane region" description="Helical" evidence="24">
    <location>
        <begin position="530"/>
        <end position="550"/>
    </location>
</feature>
<keyword evidence="10" id="KW-0769">Symport</keyword>
<keyword evidence="8 24" id="KW-0812">Transmembrane</keyword>
<proteinExistence type="inferred from homology"/>
<dbReference type="Gene3D" id="1.20.1250.20">
    <property type="entry name" value="MFS general substrate transporter like domains"/>
    <property type="match status" value="2"/>
</dbReference>
<evidence type="ECO:0000256" key="7">
    <source>
        <dbReference type="ARBA" id="ARBA00022490"/>
    </source>
</evidence>
<evidence type="ECO:0000313" key="25">
    <source>
        <dbReference type="EMBL" id="KAK9412678.1"/>
    </source>
</evidence>
<evidence type="ECO:0000256" key="3">
    <source>
        <dbReference type="ARBA" id="ARBA00004496"/>
    </source>
</evidence>
<keyword evidence="15" id="KW-0325">Glycoprotein</keyword>
<evidence type="ECO:0000256" key="21">
    <source>
        <dbReference type="ARBA" id="ARBA00047769"/>
    </source>
</evidence>
<dbReference type="GO" id="GO:0010008">
    <property type="term" value="C:endosome membrane"/>
    <property type="evidence" value="ECO:0007669"/>
    <property type="project" value="UniProtKB-SubCell"/>
</dbReference>
<comment type="catalytic activity">
    <reaction evidence="16">
        <text>(6S)-5-methyl-5,6,7,8-tetrahydrofolate(in) + H(+)(in) = (6S)-5-methyl-5,6,7,8-tetrahydrofolate(out) + H(+)(out)</text>
        <dbReference type="Rhea" id="RHEA:70167"/>
        <dbReference type="ChEBI" id="CHEBI:15378"/>
        <dbReference type="ChEBI" id="CHEBI:18608"/>
    </reaction>
</comment>
<comment type="catalytic activity">
    <reaction evidence="21">
        <text>pemetrexed(in) + H(+)(in) = pemetrexed(out) + H(+)(out)</text>
        <dbReference type="Rhea" id="RHEA:70171"/>
        <dbReference type="ChEBI" id="CHEBI:15378"/>
        <dbReference type="ChEBI" id="CHEBI:63724"/>
    </reaction>
</comment>
<organism evidence="25 26">
    <name type="scientific">Crotalus adamanteus</name>
    <name type="common">Eastern diamondback rattlesnake</name>
    <dbReference type="NCBI Taxonomy" id="8729"/>
    <lineage>
        <taxon>Eukaryota</taxon>
        <taxon>Metazoa</taxon>
        <taxon>Chordata</taxon>
        <taxon>Craniata</taxon>
        <taxon>Vertebrata</taxon>
        <taxon>Euteleostomi</taxon>
        <taxon>Lepidosauria</taxon>
        <taxon>Squamata</taxon>
        <taxon>Bifurcata</taxon>
        <taxon>Unidentata</taxon>
        <taxon>Episquamata</taxon>
        <taxon>Toxicofera</taxon>
        <taxon>Serpentes</taxon>
        <taxon>Colubroidea</taxon>
        <taxon>Viperidae</taxon>
        <taxon>Crotalinae</taxon>
        <taxon>Crotalus</taxon>
    </lineage>
</organism>
<dbReference type="Pfam" id="PF07690">
    <property type="entry name" value="MFS_1"/>
    <property type="match status" value="2"/>
</dbReference>
<feature type="transmembrane region" description="Helical" evidence="24">
    <location>
        <begin position="1052"/>
        <end position="1077"/>
    </location>
</feature>
<evidence type="ECO:0000256" key="22">
    <source>
        <dbReference type="ARBA" id="ARBA00047850"/>
    </source>
</evidence>
<dbReference type="GO" id="GO:0005542">
    <property type="term" value="F:folic acid binding"/>
    <property type="evidence" value="ECO:0007669"/>
    <property type="project" value="UniProtKB-KW"/>
</dbReference>
<feature type="region of interest" description="Disordered" evidence="23">
    <location>
        <begin position="567"/>
        <end position="642"/>
    </location>
</feature>
<evidence type="ECO:0000256" key="24">
    <source>
        <dbReference type="SAM" id="Phobius"/>
    </source>
</evidence>
<feature type="transmembrane region" description="Helical" evidence="24">
    <location>
        <begin position="223"/>
        <end position="244"/>
    </location>
</feature>
<keyword evidence="26" id="KW-1185">Reference proteome</keyword>
<feature type="transmembrane region" description="Helical" evidence="24">
    <location>
        <begin position="315"/>
        <end position="337"/>
    </location>
</feature>
<evidence type="ECO:0000256" key="19">
    <source>
        <dbReference type="ARBA" id="ARBA00040650"/>
    </source>
</evidence>